<dbReference type="InterPro" id="IPR004013">
    <property type="entry name" value="PHP_dom"/>
</dbReference>
<keyword evidence="2 9" id="KW-0808">Transferase</keyword>
<accession>A0A8J3AML8</accession>
<dbReference type="NCBIfam" id="NF004225">
    <property type="entry name" value="PRK05672.1"/>
    <property type="match status" value="1"/>
</dbReference>
<dbReference type="Gene3D" id="3.20.20.140">
    <property type="entry name" value="Metal-dependent hydrolases"/>
    <property type="match status" value="1"/>
</dbReference>
<comment type="caution">
    <text evidence="11">The sequence shown here is derived from an EMBL/GenBank/DDBJ whole genome shotgun (WGS) entry which is preliminary data.</text>
</comment>
<dbReference type="NCBIfam" id="TIGR00594">
    <property type="entry name" value="polc"/>
    <property type="match status" value="1"/>
</dbReference>
<dbReference type="CDD" id="cd04485">
    <property type="entry name" value="DnaE_OBF"/>
    <property type="match status" value="1"/>
</dbReference>
<dbReference type="InterPro" id="IPR016195">
    <property type="entry name" value="Pol/histidinol_Pase-like"/>
</dbReference>
<dbReference type="Pfam" id="PF07733">
    <property type="entry name" value="DNA_pol3_alpha"/>
    <property type="match status" value="1"/>
</dbReference>
<reference evidence="12" key="1">
    <citation type="journal article" date="2019" name="Int. J. Syst. Evol. Microbiol.">
        <title>The Global Catalogue of Microorganisms (GCM) 10K type strain sequencing project: providing services to taxonomists for standard genome sequencing and annotation.</title>
        <authorList>
            <consortium name="The Broad Institute Genomics Platform"/>
            <consortium name="The Broad Institute Genome Sequencing Center for Infectious Disease"/>
            <person name="Wu L."/>
            <person name="Ma J."/>
        </authorList>
    </citation>
    <scope>NUCLEOTIDE SEQUENCE [LARGE SCALE GENOMIC DNA]</scope>
    <source>
        <strain evidence="12">CCM 2767</strain>
    </source>
</reference>
<dbReference type="Pfam" id="PF02811">
    <property type="entry name" value="PHP"/>
    <property type="match status" value="1"/>
</dbReference>
<dbReference type="PANTHER" id="PTHR32294:SF4">
    <property type="entry name" value="ERROR-PRONE DNA POLYMERASE"/>
    <property type="match status" value="1"/>
</dbReference>
<feature type="domain" description="Polymerase/histidinol phosphatase N-terminal" evidence="10">
    <location>
        <begin position="9"/>
        <end position="78"/>
    </location>
</feature>
<protein>
    <recommendedName>
        <fullName evidence="9">Error-prone DNA polymerase</fullName>
        <ecNumber evidence="9">2.7.7.7</ecNumber>
    </recommendedName>
</protein>
<evidence type="ECO:0000256" key="4">
    <source>
        <dbReference type="ARBA" id="ARBA00022705"/>
    </source>
</evidence>
<dbReference type="PANTHER" id="PTHR32294">
    <property type="entry name" value="DNA POLYMERASE III SUBUNIT ALPHA"/>
    <property type="match status" value="1"/>
</dbReference>
<dbReference type="AlphaFoldDB" id="A0A8J3AML8"/>
<dbReference type="SUPFAM" id="SSF89550">
    <property type="entry name" value="PHP domain-like"/>
    <property type="match status" value="1"/>
</dbReference>
<dbReference type="Proteomes" id="UP000642180">
    <property type="component" value="Unassembled WGS sequence"/>
</dbReference>
<dbReference type="InterPro" id="IPR029460">
    <property type="entry name" value="DNAPol_HHH"/>
</dbReference>
<dbReference type="InterPro" id="IPR011708">
    <property type="entry name" value="DNA_pol3_alpha_NTPase_dom"/>
</dbReference>
<dbReference type="RefSeq" id="WP_188380094.1">
    <property type="nucleotide sequence ID" value="NZ_BMDI01000001.1"/>
</dbReference>
<dbReference type="GO" id="GO:0006260">
    <property type="term" value="P:DNA replication"/>
    <property type="evidence" value="ECO:0007669"/>
    <property type="project" value="UniProtKB-KW"/>
</dbReference>
<dbReference type="Pfam" id="PF14579">
    <property type="entry name" value="HHH_6"/>
    <property type="match status" value="1"/>
</dbReference>
<evidence type="ECO:0000256" key="7">
    <source>
        <dbReference type="ARBA" id="ARBA00023204"/>
    </source>
</evidence>
<organism evidence="11 12">
    <name type="scientific">Oxalicibacterium faecigallinarum</name>
    <dbReference type="NCBI Taxonomy" id="573741"/>
    <lineage>
        <taxon>Bacteria</taxon>
        <taxon>Pseudomonadati</taxon>
        <taxon>Pseudomonadota</taxon>
        <taxon>Betaproteobacteria</taxon>
        <taxon>Burkholderiales</taxon>
        <taxon>Oxalobacteraceae</taxon>
        <taxon>Oxalicibacterium</taxon>
    </lineage>
</organism>
<dbReference type="InterPro" id="IPR004805">
    <property type="entry name" value="DnaE2/DnaE/PolC"/>
</dbReference>
<comment type="catalytic activity">
    <reaction evidence="8 9">
        <text>DNA(n) + a 2'-deoxyribonucleoside 5'-triphosphate = DNA(n+1) + diphosphate</text>
        <dbReference type="Rhea" id="RHEA:22508"/>
        <dbReference type="Rhea" id="RHEA-COMP:17339"/>
        <dbReference type="Rhea" id="RHEA-COMP:17340"/>
        <dbReference type="ChEBI" id="CHEBI:33019"/>
        <dbReference type="ChEBI" id="CHEBI:61560"/>
        <dbReference type="ChEBI" id="CHEBI:173112"/>
        <dbReference type="EC" id="2.7.7.7"/>
    </reaction>
</comment>
<proteinExistence type="inferred from homology"/>
<dbReference type="CDD" id="cd07434">
    <property type="entry name" value="PHP_PolIIIA_DnaE2"/>
    <property type="match status" value="1"/>
</dbReference>
<evidence type="ECO:0000256" key="9">
    <source>
        <dbReference type="HAMAP-Rule" id="MF_01902"/>
    </source>
</evidence>
<comment type="subcellular location">
    <subcellularLocation>
        <location evidence="9">Cytoplasm</location>
    </subcellularLocation>
</comment>
<evidence type="ECO:0000256" key="8">
    <source>
        <dbReference type="ARBA" id="ARBA00049244"/>
    </source>
</evidence>
<evidence type="ECO:0000256" key="5">
    <source>
        <dbReference type="ARBA" id="ARBA00022763"/>
    </source>
</evidence>
<dbReference type="InterPro" id="IPR040982">
    <property type="entry name" value="DNA_pol3_finger"/>
</dbReference>
<gene>
    <name evidence="9 11" type="primary">dnaE2</name>
    <name evidence="11" type="ORF">GCM10008066_09300</name>
</gene>
<keyword evidence="1 9" id="KW-0963">Cytoplasm</keyword>
<dbReference type="Pfam" id="PF17657">
    <property type="entry name" value="DNA_pol3_finger"/>
    <property type="match status" value="1"/>
</dbReference>
<keyword evidence="3 9" id="KW-0548">Nucleotidyltransferase</keyword>
<evidence type="ECO:0000256" key="3">
    <source>
        <dbReference type="ARBA" id="ARBA00022695"/>
    </source>
</evidence>
<keyword evidence="7 9" id="KW-0234">DNA repair</keyword>
<dbReference type="GO" id="GO:0003887">
    <property type="term" value="F:DNA-directed DNA polymerase activity"/>
    <property type="evidence" value="ECO:0007669"/>
    <property type="project" value="UniProtKB-UniRule"/>
</dbReference>
<evidence type="ECO:0000256" key="6">
    <source>
        <dbReference type="ARBA" id="ARBA00022932"/>
    </source>
</evidence>
<evidence type="ECO:0000256" key="1">
    <source>
        <dbReference type="ARBA" id="ARBA00022490"/>
    </source>
</evidence>
<dbReference type="EC" id="2.7.7.7" evidence="9"/>
<dbReference type="InterPro" id="IPR003141">
    <property type="entry name" value="Pol/His_phosphatase_N"/>
</dbReference>
<comment type="function">
    <text evidence="9">DNA polymerase involved in damage-induced mutagenesis and translesion synthesis (TLS). It is not the major replicative DNA polymerase.</text>
</comment>
<dbReference type="GO" id="GO:0005737">
    <property type="term" value="C:cytoplasm"/>
    <property type="evidence" value="ECO:0007669"/>
    <property type="project" value="UniProtKB-SubCell"/>
</dbReference>
<keyword evidence="4 9" id="KW-0235">DNA replication</keyword>
<dbReference type="InterPro" id="IPR023073">
    <property type="entry name" value="DnaE2"/>
</dbReference>
<keyword evidence="5 9" id="KW-0227">DNA damage</keyword>
<keyword evidence="6 9" id="KW-0239">DNA-directed DNA polymerase</keyword>
<dbReference type="HAMAP" id="MF_01902">
    <property type="entry name" value="DNApol_error_prone"/>
    <property type="match status" value="1"/>
</dbReference>
<evidence type="ECO:0000256" key="2">
    <source>
        <dbReference type="ARBA" id="ARBA00022679"/>
    </source>
</evidence>
<dbReference type="GO" id="GO:0006281">
    <property type="term" value="P:DNA repair"/>
    <property type="evidence" value="ECO:0007669"/>
    <property type="project" value="UniProtKB-UniRule"/>
</dbReference>
<keyword evidence="12" id="KW-1185">Reference proteome</keyword>
<dbReference type="EMBL" id="BMDI01000001">
    <property type="protein sequence ID" value="GGI17502.1"/>
    <property type="molecule type" value="Genomic_DNA"/>
</dbReference>
<dbReference type="GO" id="GO:0008408">
    <property type="term" value="F:3'-5' exonuclease activity"/>
    <property type="evidence" value="ECO:0007669"/>
    <property type="project" value="InterPro"/>
</dbReference>
<dbReference type="SMART" id="SM00481">
    <property type="entry name" value="POLIIIAc"/>
    <property type="match status" value="1"/>
</dbReference>
<dbReference type="Gene3D" id="1.10.150.870">
    <property type="match status" value="1"/>
</dbReference>
<evidence type="ECO:0000313" key="12">
    <source>
        <dbReference type="Proteomes" id="UP000642180"/>
    </source>
</evidence>
<evidence type="ECO:0000313" key="11">
    <source>
        <dbReference type="EMBL" id="GGI17502.1"/>
    </source>
</evidence>
<sequence length="1046" mass="117816">MSHALPDYVELHCQSNFTFLHGASHPEELVERAFQLGYRGIAITDECSLAGVVRAHVEAKKRGDNFCLILGSEITLACGTKVVLLATNLNGYGNLSELITIGRRRAEKGRYELHRHDLEHANTLSSAPHLAGLPDCLALLIPQRGTDQKIIEEQAQWLARTFPTRAWIAVELLYWSDDDAWLAQLHAVAAATALPLTASGAVLMHVRSRKPLQDTLTAIRLGKTVADCGLDLQPNAEQHLRSRMRLAQIYAADLLQETLRIAARCNFSLTEISYQYPEEIVPQGETLSGYLRRLTYEGAANHWRETGIPADIQRKIEHELTLITELGYEPFFLTVYDIVKFARSRNILCQGRGSAANSVVCFCLGITAVNPEQSSVLFERFISRERDEPPDIDVDFEHQRREEVMQYIYQKYGRHRAALAASLITYRPRSAMKDVGKALGLDFDQVNRLSTSHKWWDGREVREERLRECGFDPQSPIVQKLVELTGTLIGFPRHLSQHVGGFVIARDNLARLVPIENASMKDRSVIQWDKDDLESLKLIKVDVLALGMLSAIRRAIDMLRVRLNEPAYEIRNIPDKDPYTYDMICQADTIGVFQIESRAQMSMLPRLRPREYYDLVVQVAIVRPGPIQGGMVHPYLTQRHIPRGELVLRDELKNALERTHGVPIFQEQVMQIAIDAAGFTPGEADKLRRAMGAWKRKGTLEEYNDKLRAGLAKNNFEPEFAERLIRQIAGFGEYGFPESHAASFALLVYISAWIKRHHPSVFLAALLNSQPMGFYSASQLVQDAKRHGVPVYPVDVMQSDIECTLEDIHSNMPPVRLGLSMIKGLSSDSAARIVRARMQQPFCSIDDLARRAQLDQFELGALARANALLPLSGHRRQAKWDVSAMRPASALLRDAPINEAPLILPSASEGQEIVADYASVGLTLKRHPLALLRPRLKQMNLSTALEMRGFANRKIARTTGIVTMRQRPPTAKGTMFVTLEDETGITNVIIWPDLIEKQRKEILNAQLMTVYGIWQTKDDVHHLVAKRIVDHSHLLGALNINSRDFQ</sequence>
<comment type="similarity">
    <text evidence="9">Belongs to the DNA polymerase type-C family. DnaE2 subfamily.</text>
</comment>
<evidence type="ECO:0000259" key="10">
    <source>
        <dbReference type="SMART" id="SM00481"/>
    </source>
</evidence>
<name>A0A8J3AML8_9BURK</name>